<dbReference type="InterPro" id="IPR032675">
    <property type="entry name" value="LRR_dom_sf"/>
</dbReference>
<dbReference type="InterPro" id="IPR003591">
    <property type="entry name" value="Leu-rich_rpt_typical-subtyp"/>
</dbReference>
<reference evidence="4" key="1">
    <citation type="journal article" date="2019" name="Int. J. Syst. Evol. Microbiol.">
        <title>The Global Catalogue of Microorganisms (GCM) 10K type strain sequencing project: providing services to taxonomists for standard genome sequencing and annotation.</title>
        <authorList>
            <consortium name="The Broad Institute Genomics Platform"/>
            <consortium name="The Broad Institute Genome Sequencing Center for Infectious Disease"/>
            <person name="Wu L."/>
            <person name="Ma J."/>
        </authorList>
    </citation>
    <scope>NUCLEOTIDE SEQUENCE [LARGE SCALE GENOMIC DNA]</scope>
    <source>
        <strain evidence="4">JCM 17927</strain>
    </source>
</reference>
<dbReference type="RefSeq" id="WP_345242585.1">
    <property type="nucleotide sequence ID" value="NZ_BAABHD010000022.1"/>
</dbReference>
<evidence type="ECO:0008006" key="5">
    <source>
        <dbReference type="Google" id="ProtNLM"/>
    </source>
</evidence>
<comment type="caution">
    <text evidence="3">The sequence shown here is derived from an EMBL/GenBank/DDBJ whole genome shotgun (WGS) entry which is preliminary data.</text>
</comment>
<protein>
    <recommendedName>
        <fullName evidence="5">Leucine rich repeat-containing protein</fullName>
    </recommendedName>
</protein>
<dbReference type="Proteomes" id="UP001501175">
    <property type="component" value="Unassembled WGS sequence"/>
</dbReference>
<dbReference type="Gene3D" id="3.80.10.10">
    <property type="entry name" value="Ribonuclease Inhibitor"/>
    <property type="match status" value="1"/>
</dbReference>
<evidence type="ECO:0000313" key="4">
    <source>
        <dbReference type="Proteomes" id="UP001501175"/>
    </source>
</evidence>
<name>A0ABP8MRB5_9BACT</name>
<evidence type="ECO:0000313" key="3">
    <source>
        <dbReference type="EMBL" id="GAA4453011.1"/>
    </source>
</evidence>
<dbReference type="InterPro" id="IPR050216">
    <property type="entry name" value="LRR_domain-containing"/>
</dbReference>
<keyword evidence="2" id="KW-0677">Repeat</keyword>
<accession>A0ABP8MRB5</accession>
<sequence>MYYFYDDEEDQDETLDDRLWHIRSGLSTTINLSLLDLTKFPEEVFDYPQVTVLRFFSLGPPATALQNAMYRKTISLLPDRISELTNLVELDLTGQQLTELPDSLCNLPRLERLYLRRNQLRALPRRFSRLTSLVCLDVRDNPIRQWPDGFWDMPFINTYKERLIAADSVEYKLLMQKDYETARELRREARRWGLHR</sequence>
<evidence type="ECO:0000256" key="2">
    <source>
        <dbReference type="ARBA" id="ARBA00022737"/>
    </source>
</evidence>
<dbReference type="InterPro" id="IPR001611">
    <property type="entry name" value="Leu-rich_rpt"/>
</dbReference>
<keyword evidence="1" id="KW-0433">Leucine-rich repeat</keyword>
<gene>
    <name evidence="3" type="ORF">GCM10023189_17360</name>
</gene>
<dbReference type="SUPFAM" id="SSF52047">
    <property type="entry name" value="RNI-like"/>
    <property type="match status" value="1"/>
</dbReference>
<proteinExistence type="predicted"/>
<organism evidence="3 4">
    <name type="scientific">Nibrella saemangeumensis</name>
    <dbReference type="NCBI Taxonomy" id="1084526"/>
    <lineage>
        <taxon>Bacteria</taxon>
        <taxon>Pseudomonadati</taxon>
        <taxon>Bacteroidota</taxon>
        <taxon>Cytophagia</taxon>
        <taxon>Cytophagales</taxon>
        <taxon>Spirosomataceae</taxon>
        <taxon>Nibrella</taxon>
    </lineage>
</organism>
<dbReference type="PANTHER" id="PTHR48051:SF1">
    <property type="entry name" value="RAS SUPPRESSOR PROTEIN 1"/>
    <property type="match status" value="1"/>
</dbReference>
<dbReference type="SMART" id="SM00369">
    <property type="entry name" value="LRR_TYP"/>
    <property type="match status" value="3"/>
</dbReference>
<dbReference type="Pfam" id="PF13855">
    <property type="entry name" value="LRR_8"/>
    <property type="match status" value="1"/>
</dbReference>
<keyword evidence="4" id="KW-1185">Reference proteome</keyword>
<dbReference type="PANTHER" id="PTHR48051">
    <property type="match status" value="1"/>
</dbReference>
<dbReference type="EMBL" id="BAABHD010000022">
    <property type="protein sequence ID" value="GAA4453011.1"/>
    <property type="molecule type" value="Genomic_DNA"/>
</dbReference>
<evidence type="ECO:0000256" key="1">
    <source>
        <dbReference type="ARBA" id="ARBA00022614"/>
    </source>
</evidence>